<evidence type="ECO:0000256" key="1">
    <source>
        <dbReference type="SAM" id="Phobius"/>
    </source>
</evidence>
<keyword evidence="1" id="KW-1133">Transmembrane helix</keyword>
<gene>
    <name evidence="2" type="ORF">WICANDRAFT_85287</name>
</gene>
<protein>
    <submittedName>
        <fullName evidence="2">Uncharacterized protein</fullName>
    </submittedName>
</protein>
<name>A0A1E3NYL5_WICAA</name>
<dbReference type="RefSeq" id="XP_019037402.1">
    <property type="nucleotide sequence ID" value="XM_019185869.1"/>
</dbReference>
<proteinExistence type="predicted"/>
<dbReference type="AlphaFoldDB" id="A0A1E3NYL5"/>
<evidence type="ECO:0000313" key="3">
    <source>
        <dbReference type="Proteomes" id="UP000094112"/>
    </source>
</evidence>
<keyword evidence="1" id="KW-0812">Transmembrane</keyword>
<dbReference type="Proteomes" id="UP000094112">
    <property type="component" value="Unassembled WGS sequence"/>
</dbReference>
<keyword evidence="1" id="KW-0472">Membrane</keyword>
<keyword evidence="3" id="KW-1185">Reference proteome</keyword>
<dbReference type="EMBL" id="KV454212">
    <property type="protein sequence ID" value="ODQ58195.1"/>
    <property type="molecule type" value="Genomic_DNA"/>
</dbReference>
<accession>A0A1E3NYL5</accession>
<reference evidence="2 3" key="1">
    <citation type="journal article" date="2016" name="Proc. Natl. Acad. Sci. U.S.A.">
        <title>Comparative genomics of biotechnologically important yeasts.</title>
        <authorList>
            <person name="Riley R."/>
            <person name="Haridas S."/>
            <person name="Wolfe K.H."/>
            <person name="Lopes M.R."/>
            <person name="Hittinger C.T."/>
            <person name="Goeker M."/>
            <person name="Salamov A.A."/>
            <person name="Wisecaver J.H."/>
            <person name="Long T.M."/>
            <person name="Calvey C.H."/>
            <person name="Aerts A.L."/>
            <person name="Barry K.W."/>
            <person name="Choi C."/>
            <person name="Clum A."/>
            <person name="Coughlan A.Y."/>
            <person name="Deshpande S."/>
            <person name="Douglass A.P."/>
            <person name="Hanson S.J."/>
            <person name="Klenk H.-P."/>
            <person name="LaButti K.M."/>
            <person name="Lapidus A."/>
            <person name="Lindquist E.A."/>
            <person name="Lipzen A.M."/>
            <person name="Meier-Kolthoff J.P."/>
            <person name="Ohm R.A."/>
            <person name="Otillar R.P."/>
            <person name="Pangilinan J.L."/>
            <person name="Peng Y."/>
            <person name="Rokas A."/>
            <person name="Rosa C.A."/>
            <person name="Scheuner C."/>
            <person name="Sibirny A.A."/>
            <person name="Slot J.C."/>
            <person name="Stielow J.B."/>
            <person name="Sun H."/>
            <person name="Kurtzman C.P."/>
            <person name="Blackwell M."/>
            <person name="Grigoriev I.V."/>
            <person name="Jeffries T.W."/>
        </authorList>
    </citation>
    <scope>NUCLEOTIDE SEQUENCE [LARGE SCALE GENOMIC DNA]</scope>
    <source>
        <strain evidence="3">ATCC 58044 / CBS 1984 / NCYC 433 / NRRL Y-366-8</strain>
    </source>
</reference>
<sequence>MNAFKVRENIADLQENIAKTTLKDVQLPKFVQQLDEINKFYPFIMSSGLVIKSSTSVLYLSLSLMMLNLDYFVSSTFVQS</sequence>
<dbReference type="GeneID" id="30203115"/>
<feature type="transmembrane region" description="Helical" evidence="1">
    <location>
        <begin position="40"/>
        <end position="62"/>
    </location>
</feature>
<evidence type="ECO:0000313" key="2">
    <source>
        <dbReference type="EMBL" id="ODQ58195.1"/>
    </source>
</evidence>
<organism evidence="2 3">
    <name type="scientific">Wickerhamomyces anomalus (strain ATCC 58044 / CBS 1984 / NCYC 433 / NRRL Y-366-8)</name>
    <name type="common">Yeast</name>
    <name type="synonym">Hansenula anomala</name>
    <dbReference type="NCBI Taxonomy" id="683960"/>
    <lineage>
        <taxon>Eukaryota</taxon>
        <taxon>Fungi</taxon>
        <taxon>Dikarya</taxon>
        <taxon>Ascomycota</taxon>
        <taxon>Saccharomycotina</taxon>
        <taxon>Saccharomycetes</taxon>
        <taxon>Phaffomycetales</taxon>
        <taxon>Wickerhamomycetaceae</taxon>
        <taxon>Wickerhamomyces</taxon>
    </lineage>
</organism>